<proteinExistence type="predicted"/>
<sequence length="478" mass="50342">MSDIAMILAWQPADFEKAARSWRGAGRRLAEAADTIAEAFDGVPLTHLDGPIRREGEAAVVDRAGRLRRDAGALGRFADELDRACGRITLAQKNLARAIAEAEDDDFIVDRATGRVLSGGARATSIADVGGTARGLGHHRRNIAIQVEQALKADERSAAQLRAQFPAGAHLSTPGQPLGRVEGSAGLPPLQAAEVDRVRERWGYDVGRDVEVLDTAPGTTAVAVGDPRTAEHVITIVPGTSSTAEELAGHIERARWLHGPDVAVVAWTYDAPPGLVSAASSTYHERAATPLQMFQAQLADNPNAKLSVMGHSYGATVVAQATRGHGLHADAVVLVGSPGAGPGIRDVRDMRLNRRDGTPHHVSENGHRVVAVTSPDDPIRFAGASPVHGADVTTRWFGANRMDISDAVKAKGRNGWDLPGKLKSHTDDYFPDPDFRDRLEQKMSTIPGSGPGTGAATGTGTVTGTETGTGHSSGSPTR</sequence>
<keyword evidence="4" id="KW-1185">Reference proteome</keyword>
<evidence type="ECO:0000256" key="1">
    <source>
        <dbReference type="SAM" id="MobiDB-lite"/>
    </source>
</evidence>
<dbReference type="SUPFAM" id="SSF53474">
    <property type="entry name" value="alpha/beta-Hydrolases"/>
    <property type="match status" value="1"/>
</dbReference>
<feature type="domain" description="DUF1023" evidence="2">
    <location>
        <begin position="218"/>
        <end position="340"/>
    </location>
</feature>
<reference evidence="3 4" key="1">
    <citation type="submission" date="2021-03" db="EMBL/GenBank/DDBJ databases">
        <title>Sequencing the genomes of 1000 actinobacteria strains.</title>
        <authorList>
            <person name="Klenk H.-P."/>
        </authorList>
    </citation>
    <scope>NUCLEOTIDE SEQUENCE [LARGE SCALE GENOMIC DNA]</scope>
    <source>
        <strain evidence="3 4">DSM 44506</strain>
    </source>
</reference>
<evidence type="ECO:0000259" key="2">
    <source>
        <dbReference type="Pfam" id="PF06259"/>
    </source>
</evidence>
<feature type="region of interest" description="Disordered" evidence="1">
    <location>
        <begin position="439"/>
        <end position="478"/>
    </location>
</feature>
<comment type="caution">
    <text evidence="3">The sequence shown here is derived from an EMBL/GenBank/DDBJ whole genome shotgun (WGS) entry which is preliminary data.</text>
</comment>
<dbReference type="InterPro" id="IPR029058">
    <property type="entry name" value="AB_hydrolase_fold"/>
</dbReference>
<feature type="compositionally biased region" description="Low complexity" evidence="1">
    <location>
        <begin position="458"/>
        <end position="478"/>
    </location>
</feature>
<dbReference type="EMBL" id="JAGINY010000001">
    <property type="protein sequence ID" value="MBP2331510.1"/>
    <property type="molecule type" value="Genomic_DNA"/>
</dbReference>
<dbReference type="Proteomes" id="UP001519305">
    <property type="component" value="Unassembled WGS sequence"/>
</dbReference>
<evidence type="ECO:0000313" key="4">
    <source>
        <dbReference type="Proteomes" id="UP001519305"/>
    </source>
</evidence>
<gene>
    <name evidence="3" type="ORF">JOF33_000209</name>
</gene>
<evidence type="ECO:0000313" key="3">
    <source>
        <dbReference type="EMBL" id="MBP2331510.1"/>
    </source>
</evidence>
<dbReference type="Pfam" id="PF06259">
    <property type="entry name" value="Abhydrolase_8"/>
    <property type="match status" value="1"/>
</dbReference>
<name>A0ABS4U4E4_9CORY</name>
<accession>A0ABS4U4E4</accession>
<protein>
    <submittedName>
        <fullName evidence="3">Pimeloyl-ACP methyl ester carboxylesterase</fullName>
    </submittedName>
</protein>
<dbReference type="Gene3D" id="3.40.50.1820">
    <property type="entry name" value="alpha/beta hydrolase"/>
    <property type="match status" value="1"/>
</dbReference>
<dbReference type="InterPro" id="IPR010427">
    <property type="entry name" value="DUF1023"/>
</dbReference>
<organism evidence="3 4">
    <name type="scientific">Corynebacterium freneyi</name>
    <dbReference type="NCBI Taxonomy" id="134034"/>
    <lineage>
        <taxon>Bacteria</taxon>
        <taxon>Bacillati</taxon>
        <taxon>Actinomycetota</taxon>
        <taxon>Actinomycetes</taxon>
        <taxon>Mycobacteriales</taxon>
        <taxon>Corynebacteriaceae</taxon>
        <taxon>Corynebacterium</taxon>
    </lineage>
</organism>
<dbReference type="RefSeq" id="WP_209651719.1">
    <property type="nucleotide sequence ID" value="NZ_CP047357.1"/>
</dbReference>